<feature type="transmembrane region" description="Helical" evidence="6">
    <location>
        <begin position="282"/>
        <end position="307"/>
    </location>
</feature>
<dbReference type="CDD" id="cd13132">
    <property type="entry name" value="MATE_eukaryotic"/>
    <property type="match status" value="1"/>
</dbReference>
<evidence type="ECO:0000256" key="2">
    <source>
        <dbReference type="ARBA" id="ARBA00010199"/>
    </source>
</evidence>
<comment type="subcellular location">
    <subcellularLocation>
        <location evidence="1">Membrane</location>
        <topology evidence="1">Multi-pass membrane protein</topology>
    </subcellularLocation>
</comment>
<feature type="transmembrane region" description="Helical" evidence="6">
    <location>
        <begin position="363"/>
        <end position="387"/>
    </location>
</feature>
<evidence type="ECO:0000256" key="5">
    <source>
        <dbReference type="ARBA" id="ARBA00023136"/>
    </source>
</evidence>
<dbReference type="ExpressionAtlas" id="M8BKP0">
    <property type="expression patterns" value="baseline"/>
</dbReference>
<comment type="similarity">
    <text evidence="2 6">Belongs to the multi antimicrobial extrusion (MATE) (TC 2.A.66.1) family.</text>
</comment>
<dbReference type="GO" id="GO:0015297">
    <property type="term" value="F:antiporter activity"/>
    <property type="evidence" value="ECO:0007669"/>
    <property type="project" value="InterPro"/>
</dbReference>
<evidence type="ECO:0000313" key="8">
    <source>
        <dbReference type="EnsemblPlants" id="EMT22358"/>
    </source>
</evidence>
<organism evidence="8">
    <name type="scientific">Aegilops tauschii</name>
    <name type="common">Tausch's goatgrass</name>
    <name type="synonym">Aegilops squarrosa</name>
    <dbReference type="NCBI Taxonomy" id="37682"/>
    <lineage>
        <taxon>Eukaryota</taxon>
        <taxon>Viridiplantae</taxon>
        <taxon>Streptophyta</taxon>
        <taxon>Embryophyta</taxon>
        <taxon>Tracheophyta</taxon>
        <taxon>Spermatophyta</taxon>
        <taxon>Magnoliopsida</taxon>
        <taxon>Liliopsida</taxon>
        <taxon>Poales</taxon>
        <taxon>Poaceae</taxon>
        <taxon>BOP clade</taxon>
        <taxon>Pooideae</taxon>
        <taxon>Triticodae</taxon>
        <taxon>Triticeae</taxon>
        <taxon>Triticinae</taxon>
        <taxon>Aegilops</taxon>
    </lineage>
</organism>
<feature type="transmembrane region" description="Helical" evidence="6">
    <location>
        <begin position="319"/>
        <end position="342"/>
    </location>
</feature>
<dbReference type="GO" id="GO:0016020">
    <property type="term" value="C:membrane"/>
    <property type="evidence" value="ECO:0007669"/>
    <property type="project" value="UniProtKB-SubCell"/>
</dbReference>
<dbReference type="InterPro" id="IPR002528">
    <property type="entry name" value="MATE_fam"/>
</dbReference>
<dbReference type="NCBIfam" id="TIGR00797">
    <property type="entry name" value="matE"/>
    <property type="match status" value="1"/>
</dbReference>
<feature type="compositionally biased region" description="Polar residues" evidence="7">
    <location>
        <begin position="129"/>
        <end position="140"/>
    </location>
</feature>
<feature type="transmembrane region" description="Helical" evidence="6">
    <location>
        <begin position="461"/>
        <end position="480"/>
    </location>
</feature>
<keyword evidence="3 6" id="KW-0812">Transmembrane</keyword>
<dbReference type="GO" id="GO:1990961">
    <property type="term" value="P:xenobiotic detoxification by transmembrane export across the plasma membrane"/>
    <property type="evidence" value="ECO:0007669"/>
    <property type="project" value="InterPro"/>
</dbReference>
<reference evidence="8" key="1">
    <citation type="submission" date="2015-06" db="UniProtKB">
        <authorList>
            <consortium name="EnsemblPlants"/>
        </authorList>
    </citation>
    <scope>IDENTIFICATION</scope>
</reference>
<feature type="transmembrane region" description="Helical" evidence="6">
    <location>
        <begin position="583"/>
        <end position="606"/>
    </location>
</feature>
<name>M8BKP0_AEGTA</name>
<dbReference type="EnsemblPlants" id="EMT22358">
    <property type="protein sequence ID" value="EMT22358"/>
    <property type="gene ID" value="F775_27514"/>
</dbReference>
<evidence type="ECO:0000256" key="6">
    <source>
        <dbReference type="RuleBase" id="RU004914"/>
    </source>
</evidence>
<protein>
    <recommendedName>
        <fullName evidence="6">Protein DETOXIFICATION</fullName>
    </recommendedName>
    <alternativeName>
        <fullName evidence="6">Multidrug and toxic compound extrusion protein</fullName>
    </alternativeName>
</protein>
<feature type="transmembrane region" description="Helical" evidence="6">
    <location>
        <begin position="501"/>
        <end position="520"/>
    </location>
</feature>
<sequence length="729" mass="77962">MVLVKMLMKIDPLSMRGSLVMTMASISPSGRKVSPAEQLRRSPRLLLPRFCLETVALRPESSLSLSIFFLGQNASYSRRWAPETYQGAHKPWGRAPRLVATWSLDVHPSGPTSADVGSEGGKTPPVGTSVLSSGAATKRTSACVGEGGTCLGSERRRERGGVKGLLPATPPSLDTGEASGRLNWPLGDLRSRALCRSAAVSKTSCLGAPSVAVVAGTINMAPVPNISCLGAPSVTGRQASVEVECEVPSMLPNMEEPLVGGRSEKTGGPGESLLVIEVKKQLYLAGPLIVGSLLQNVVQMISVMFVGHLGELDLSSASIATSFAGVTGFSLLAGMSSSLDTLCGQAFGAKQYHLLGIYKQRAILVLTPLSVVVAVIWAYTGQILLFFGQAPEIAMGAGSYIRWMIPALFVYGPLQCHVRFLQTQNIVHPVMLSSGVTALNHILVCWLLVYKLGLGNKGAALANTISYLTNLLILALYIRLSPSCKRTWTGLSMEAFRDILSFLRLAVPSALMVCLEWWSFELLVLFSGFLPNPKLEASVLSISLNTLSLVFRIPSGLGAAISTRVSNELGAGRPEAARLATHVIMALGLVSSVSVGLAIILVRNLWGYAYSNEKEVVEYIARMMPILAMTFLFDDLQCVLSGIVRGCGFQKIGAYVNLSAYYLVGIPAALYFAFVYHLGGMGLWFGLTCGLVVQTVLLLSITLRTNWDKEALKAKDRVFSSSLPVDLAT</sequence>
<feature type="region of interest" description="Disordered" evidence="7">
    <location>
        <begin position="109"/>
        <end position="179"/>
    </location>
</feature>
<dbReference type="AlphaFoldDB" id="M8BKP0"/>
<feature type="transmembrane region" description="Helical" evidence="6">
    <location>
        <begin position="684"/>
        <end position="703"/>
    </location>
</feature>
<dbReference type="PANTHER" id="PTHR11206">
    <property type="entry name" value="MULTIDRUG RESISTANCE PROTEIN"/>
    <property type="match status" value="1"/>
</dbReference>
<feature type="transmembrane region" description="Helical" evidence="6">
    <location>
        <begin position="393"/>
        <end position="414"/>
    </location>
</feature>
<keyword evidence="5 6" id="KW-0472">Membrane</keyword>
<dbReference type="Pfam" id="PF01554">
    <property type="entry name" value="MatE"/>
    <property type="match status" value="2"/>
</dbReference>
<evidence type="ECO:0000256" key="3">
    <source>
        <dbReference type="ARBA" id="ARBA00022692"/>
    </source>
</evidence>
<proteinExistence type="inferred from homology"/>
<keyword evidence="4 6" id="KW-1133">Transmembrane helix</keyword>
<evidence type="ECO:0000256" key="4">
    <source>
        <dbReference type="ARBA" id="ARBA00022989"/>
    </source>
</evidence>
<evidence type="ECO:0000256" key="7">
    <source>
        <dbReference type="SAM" id="MobiDB-lite"/>
    </source>
</evidence>
<dbReference type="GO" id="GO:0042910">
    <property type="term" value="F:xenobiotic transmembrane transporter activity"/>
    <property type="evidence" value="ECO:0007669"/>
    <property type="project" value="InterPro"/>
</dbReference>
<accession>M8BKP0</accession>
<dbReference type="InterPro" id="IPR045069">
    <property type="entry name" value="MATE_euk"/>
</dbReference>
<feature type="transmembrane region" description="Helical" evidence="6">
    <location>
        <begin position="426"/>
        <end position="449"/>
    </location>
</feature>
<feature type="transmembrane region" description="Helical" evidence="6">
    <location>
        <begin position="660"/>
        <end position="678"/>
    </location>
</feature>
<evidence type="ECO:0000256" key="1">
    <source>
        <dbReference type="ARBA" id="ARBA00004141"/>
    </source>
</evidence>